<evidence type="ECO:0000313" key="2">
    <source>
        <dbReference type="Proteomes" id="UP000189941"/>
    </source>
</evidence>
<dbReference type="PANTHER" id="PTHR37691">
    <property type="entry name" value="BLR3518 PROTEIN"/>
    <property type="match status" value="1"/>
</dbReference>
<dbReference type="Proteomes" id="UP000189941">
    <property type="component" value="Unassembled WGS sequence"/>
</dbReference>
<dbReference type="InterPro" id="IPR027396">
    <property type="entry name" value="DsrEFH-like"/>
</dbReference>
<keyword evidence="2" id="KW-1185">Reference proteome</keyword>
<dbReference type="RefSeq" id="WP_078755077.1">
    <property type="nucleotide sequence ID" value="NZ_FUWO01000001.1"/>
</dbReference>
<name>A0A1T4JMU5_9LACT</name>
<dbReference type="Pfam" id="PF02635">
    <property type="entry name" value="DsrE"/>
    <property type="match status" value="1"/>
</dbReference>
<proteinExistence type="predicted"/>
<organism evidence="1 2">
    <name type="scientific">Globicatella sulfidifaciens DSM 15739</name>
    <dbReference type="NCBI Taxonomy" id="1121925"/>
    <lineage>
        <taxon>Bacteria</taxon>
        <taxon>Bacillati</taxon>
        <taxon>Bacillota</taxon>
        <taxon>Bacilli</taxon>
        <taxon>Lactobacillales</taxon>
        <taxon>Aerococcaceae</taxon>
        <taxon>Globicatella</taxon>
    </lineage>
</organism>
<reference evidence="2" key="1">
    <citation type="submission" date="2017-02" db="EMBL/GenBank/DDBJ databases">
        <authorList>
            <person name="Varghese N."/>
            <person name="Submissions S."/>
        </authorList>
    </citation>
    <scope>NUCLEOTIDE SEQUENCE [LARGE SCALE GENOMIC DNA]</scope>
    <source>
        <strain evidence="2">DSM 15739</strain>
    </source>
</reference>
<accession>A0A1T4JMU5</accession>
<protein>
    <submittedName>
        <fullName evidence="1">Uncharacterized protein</fullName>
    </submittedName>
</protein>
<gene>
    <name evidence="1" type="ORF">SAMN02746011_00210</name>
</gene>
<dbReference type="InterPro" id="IPR003787">
    <property type="entry name" value="Sulphur_relay_DsrE/F-like"/>
</dbReference>
<evidence type="ECO:0000313" key="1">
    <source>
        <dbReference type="EMBL" id="SJZ31512.1"/>
    </source>
</evidence>
<dbReference type="SUPFAM" id="SSF75169">
    <property type="entry name" value="DsrEFH-like"/>
    <property type="match status" value="1"/>
</dbReference>
<dbReference type="Gene3D" id="3.40.1260.10">
    <property type="entry name" value="DsrEFH-like"/>
    <property type="match status" value="1"/>
</dbReference>
<dbReference type="PANTHER" id="PTHR37691:SF1">
    <property type="entry name" value="BLR3518 PROTEIN"/>
    <property type="match status" value="1"/>
</dbReference>
<dbReference type="OrthoDB" id="6412948at2"/>
<dbReference type="AlphaFoldDB" id="A0A1T4JMU5"/>
<sequence>MQVVFHINEEERWHMILSNVNNFLAEEADAKISIVANGHAVNYYLNDELSDKILNQVDIVACQNSLNKQKINKDRINSLIRVVDSGVVEIAKKQMEGYAYIRP</sequence>
<dbReference type="EMBL" id="FUWO01000001">
    <property type="protein sequence ID" value="SJZ31512.1"/>
    <property type="molecule type" value="Genomic_DNA"/>
</dbReference>